<dbReference type="EMBL" id="KV440990">
    <property type="protein sequence ID" value="OAD69948.1"/>
    <property type="molecule type" value="Genomic_DNA"/>
</dbReference>
<dbReference type="AlphaFoldDB" id="A0A167LA54"/>
<proteinExistence type="predicted"/>
<sequence length="78" mass="8993">MLADTFRNALYRPEWSADGDEDEELKRRKLGESLLQRQLAEDGTSVKHTERRPTKIRTVAEIESRAILENIQPQSANI</sequence>
<evidence type="ECO:0000313" key="1">
    <source>
        <dbReference type="EMBL" id="OAD69948.1"/>
    </source>
</evidence>
<keyword evidence="2" id="KW-1185">Reference proteome</keyword>
<protein>
    <submittedName>
        <fullName evidence="1">Uncharacterized protein</fullName>
    </submittedName>
</protein>
<dbReference type="InParanoid" id="A0A167LA54"/>
<gene>
    <name evidence="1" type="ORF">PHYBLDRAFT_159727</name>
</gene>
<reference evidence="2" key="1">
    <citation type="submission" date="2015-06" db="EMBL/GenBank/DDBJ databases">
        <title>Expansion of signal transduction pathways in fungi by whole-genome duplication.</title>
        <authorList>
            <consortium name="DOE Joint Genome Institute"/>
            <person name="Corrochano L.M."/>
            <person name="Kuo A."/>
            <person name="Marcet-Houben M."/>
            <person name="Polaino S."/>
            <person name="Salamov A."/>
            <person name="Villalobos J.M."/>
            <person name="Alvarez M.I."/>
            <person name="Avalos J."/>
            <person name="Benito E.P."/>
            <person name="Benoit I."/>
            <person name="Burger G."/>
            <person name="Camino L.P."/>
            <person name="Canovas D."/>
            <person name="Cerda-Olmedo E."/>
            <person name="Cheng J.-F."/>
            <person name="Dominguez A."/>
            <person name="Elias M."/>
            <person name="Eslava A.P."/>
            <person name="Glaser F."/>
            <person name="Grimwood J."/>
            <person name="Gutierrez G."/>
            <person name="Heitman J."/>
            <person name="Henrissat B."/>
            <person name="Iturriaga E.A."/>
            <person name="Lang B.F."/>
            <person name="Lavin J.L."/>
            <person name="Lee S."/>
            <person name="Li W."/>
            <person name="Lindquist E."/>
            <person name="Lopez-Garcia S."/>
            <person name="Luque E.M."/>
            <person name="Marcos A.T."/>
            <person name="Martin J."/>
            <person name="McCluskey K."/>
            <person name="Medina H.R."/>
            <person name="Miralles-Duran A."/>
            <person name="Miyazaki A."/>
            <person name="Munoz-Torres E."/>
            <person name="Oguiza J.A."/>
            <person name="Ohm R."/>
            <person name="Olmedo M."/>
            <person name="Orejas M."/>
            <person name="Ortiz-Castellanos L."/>
            <person name="Pisabarro A.G."/>
            <person name="Rodriguez-Romero J."/>
            <person name="Ruiz-Herrera J."/>
            <person name="Ruiz-Vazquez R."/>
            <person name="Sanz C."/>
            <person name="Schackwitz W."/>
            <person name="Schmutz J."/>
            <person name="Shahriari M."/>
            <person name="Shelest E."/>
            <person name="Silva-Franco F."/>
            <person name="Soanes D."/>
            <person name="Syed K."/>
            <person name="Tagua V.G."/>
            <person name="Talbot N.J."/>
            <person name="Thon M."/>
            <person name="De vries R.P."/>
            <person name="Wiebenga A."/>
            <person name="Yadav J.S."/>
            <person name="Braun E.L."/>
            <person name="Baker S."/>
            <person name="Garre V."/>
            <person name="Horwitz B."/>
            <person name="Torres-Martinez S."/>
            <person name="Idnurm A."/>
            <person name="Herrera-Estrella A."/>
            <person name="Gabaldon T."/>
            <person name="Grigoriev I.V."/>
        </authorList>
    </citation>
    <scope>NUCLEOTIDE SEQUENCE [LARGE SCALE GENOMIC DNA]</scope>
    <source>
        <strain evidence="2">NRRL 1555(-)</strain>
    </source>
</reference>
<dbReference type="Proteomes" id="UP000077315">
    <property type="component" value="Unassembled WGS sequence"/>
</dbReference>
<name>A0A167LA54_PHYB8</name>
<organism evidence="1 2">
    <name type="scientific">Phycomyces blakesleeanus (strain ATCC 8743b / DSM 1359 / FGSC 10004 / NBRC 33097 / NRRL 1555)</name>
    <dbReference type="NCBI Taxonomy" id="763407"/>
    <lineage>
        <taxon>Eukaryota</taxon>
        <taxon>Fungi</taxon>
        <taxon>Fungi incertae sedis</taxon>
        <taxon>Mucoromycota</taxon>
        <taxon>Mucoromycotina</taxon>
        <taxon>Mucoromycetes</taxon>
        <taxon>Mucorales</taxon>
        <taxon>Phycomycetaceae</taxon>
        <taxon>Phycomyces</taxon>
    </lineage>
</organism>
<dbReference type="OrthoDB" id="2278929at2759"/>
<evidence type="ECO:0000313" key="2">
    <source>
        <dbReference type="Proteomes" id="UP000077315"/>
    </source>
</evidence>
<dbReference type="STRING" id="763407.A0A167LA54"/>
<dbReference type="VEuPathDB" id="FungiDB:PHYBLDRAFT_159727"/>
<dbReference type="GeneID" id="28994952"/>
<dbReference type="RefSeq" id="XP_018287988.1">
    <property type="nucleotide sequence ID" value="XM_018434046.1"/>
</dbReference>
<accession>A0A167LA54</accession>